<dbReference type="Gene3D" id="3.40.50.1000">
    <property type="entry name" value="HAD superfamily/HAD-like"/>
    <property type="match status" value="1"/>
</dbReference>
<dbReference type="Proteomes" id="UP000199423">
    <property type="component" value="Unassembled WGS sequence"/>
</dbReference>
<dbReference type="EMBL" id="FPCH01000001">
    <property type="protein sequence ID" value="SFV29726.1"/>
    <property type="molecule type" value="Genomic_DNA"/>
</dbReference>
<dbReference type="Pfam" id="PF12710">
    <property type="entry name" value="HAD"/>
    <property type="match status" value="1"/>
</dbReference>
<dbReference type="GO" id="GO:0046872">
    <property type="term" value="F:metal ion binding"/>
    <property type="evidence" value="ECO:0007669"/>
    <property type="project" value="UniProtKB-KW"/>
</dbReference>
<organism evidence="4 5">
    <name type="scientific">Hyphomicrobium facile</name>
    <dbReference type="NCBI Taxonomy" id="51670"/>
    <lineage>
        <taxon>Bacteria</taxon>
        <taxon>Pseudomonadati</taxon>
        <taxon>Pseudomonadota</taxon>
        <taxon>Alphaproteobacteria</taxon>
        <taxon>Hyphomicrobiales</taxon>
        <taxon>Hyphomicrobiaceae</taxon>
        <taxon>Hyphomicrobium</taxon>
    </lineage>
</organism>
<dbReference type="InterPro" id="IPR023214">
    <property type="entry name" value="HAD_sf"/>
</dbReference>
<proteinExistence type="predicted"/>
<keyword evidence="3" id="KW-0460">Magnesium</keyword>
<accession>A0A1I7N567</accession>
<dbReference type="RefSeq" id="WP_092865738.1">
    <property type="nucleotide sequence ID" value="NZ_FPCH01000001.1"/>
</dbReference>
<dbReference type="PANTHER" id="PTHR43344:SF13">
    <property type="entry name" value="PHOSPHATASE RV3661-RELATED"/>
    <property type="match status" value="1"/>
</dbReference>
<evidence type="ECO:0000256" key="3">
    <source>
        <dbReference type="ARBA" id="ARBA00022842"/>
    </source>
</evidence>
<dbReference type="OrthoDB" id="9784466at2"/>
<keyword evidence="5" id="KW-1185">Reference proteome</keyword>
<dbReference type="InterPro" id="IPR036412">
    <property type="entry name" value="HAD-like_sf"/>
</dbReference>
<keyword evidence="1" id="KW-0479">Metal-binding</keyword>
<name>A0A1I7N567_9HYPH</name>
<dbReference type="InterPro" id="IPR050582">
    <property type="entry name" value="HAD-like_SerB"/>
</dbReference>
<evidence type="ECO:0000313" key="4">
    <source>
        <dbReference type="EMBL" id="SFV29726.1"/>
    </source>
</evidence>
<gene>
    <name evidence="4" type="ORF">SAMN04488557_1319</name>
</gene>
<dbReference type="GO" id="GO:0016787">
    <property type="term" value="F:hydrolase activity"/>
    <property type="evidence" value="ECO:0007669"/>
    <property type="project" value="UniProtKB-KW"/>
</dbReference>
<sequence length="250" mass="28051">MEYKDEKPRVCLVDWDGTLRKGYMFLDWMPFLTRELNLPAIHQKRVTDIFEDFHAERISYGGLIDDIADAYAATLEGQKADDVREVAIQFAKQDNGLFSFVQDTTARLSEMGMTIIVVSGSPIEVLEAFAPRIYADRVLALQIEQNVQGIHTKRVVRNFGNVSEKEAAIEILKTDYSISMAFGNSFADIPLLRAANDRFYVIESPDDIQNLNKNAELNELNPTYLFPDDSGIIDHIFGSVVSAHNAVAPG</sequence>
<protein>
    <submittedName>
        <fullName evidence="4">Haloacid dehalogenase-like hydrolase</fullName>
    </submittedName>
</protein>
<evidence type="ECO:0000313" key="5">
    <source>
        <dbReference type="Proteomes" id="UP000199423"/>
    </source>
</evidence>
<dbReference type="PANTHER" id="PTHR43344">
    <property type="entry name" value="PHOSPHOSERINE PHOSPHATASE"/>
    <property type="match status" value="1"/>
</dbReference>
<dbReference type="STRING" id="51670.SAMN04488557_1319"/>
<evidence type="ECO:0000256" key="2">
    <source>
        <dbReference type="ARBA" id="ARBA00022801"/>
    </source>
</evidence>
<dbReference type="SUPFAM" id="SSF56784">
    <property type="entry name" value="HAD-like"/>
    <property type="match status" value="1"/>
</dbReference>
<evidence type="ECO:0000256" key="1">
    <source>
        <dbReference type="ARBA" id="ARBA00022723"/>
    </source>
</evidence>
<reference evidence="5" key="1">
    <citation type="submission" date="2016-10" db="EMBL/GenBank/DDBJ databases">
        <authorList>
            <person name="Varghese N."/>
            <person name="Submissions S."/>
        </authorList>
    </citation>
    <scope>NUCLEOTIDE SEQUENCE [LARGE SCALE GENOMIC DNA]</scope>
    <source>
        <strain evidence="5">DSM 1565</strain>
    </source>
</reference>
<dbReference type="AlphaFoldDB" id="A0A1I7N567"/>
<keyword evidence="2 4" id="KW-0378">Hydrolase</keyword>